<accession>A0A6D2C4C7</accession>
<keyword evidence="2" id="KW-0472">Membrane</keyword>
<dbReference type="GeneID" id="60656075"/>
<dbReference type="Proteomes" id="UP000029870">
    <property type="component" value="Unassembled WGS sequence"/>
</dbReference>
<gene>
    <name evidence="3" type="ORF">LS77_009870</name>
</gene>
<evidence type="ECO:0000313" key="3">
    <source>
        <dbReference type="EMBL" id="TLE02639.1"/>
    </source>
</evidence>
<protein>
    <submittedName>
        <fullName evidence="3">Uncharacterized protein</fullName>
    </submittedName>
</protein>
<organism evidence="3 4">
    <name type="scientific">Helicobacter bilis</name>
    <dbReference type="NCBI Taxonomy" id="37372"/>
    <lineage>
        <taxon>Bacteria</taxon>
        <taxon>Pseudomonadati</taxon>
        <taxon>Campylobacterota</taxon>
        <taxon>Epsilonproteobacteria</taxon>
        <taxon>Campylobacterales</taxon>
        <taxon>Helicobacteraceae</taxon>
        <taxon>Helicobacter</taxon>
    </lineage>
</organism>
<dbReference type="EMBL" id="JRPH02000039">
    <property type="protein sequence ID" value="TLE02639.1"/>
    <property type="molecule type" value="Genomic_DNA"/>
</dbReference>
<feature type="region of interest" description="Disordered" evidence="1">
    <location>
        <begin position="513"/>
        <end position="533"/>
    </location>
</feature>
<evidence type="ECO:0000313" key="4">
    <source>
        <dbReference type="Proteomes" id="UP000029870"/>
    </source>
</evidence>
<dbReference type="RefSeq" id="WP_004085259.1">
    <property type="nucleotide sequence ID" value="NZ_JAERIZ010000075.1"/>
</dbReference>
<feature type="region of interest" description="Disordered" evidence="1">
    <location>
        <begin position="349"/>
        <end position="368"/>
    </location>
</feature>
<keyword evidence="2" id="KW-0812">Transmembrane</keyword>
<dbReference type="AlphaFoldDB" id="A0A6D2C4C7"/>
<feature type="transmembrane region" description="Helical" evidence="2">
    <location>
        <begin position="204"/>
        <end position="229"/>
    </location>
</feature>
<keyword evidence="2" id="KW-1133">Transmembrane helix</keyword>
<evidence type="ECO:0000256" key="2">
    <source>
        <dbReference type="SAM" id="Phobius"/>
    </source>
</evidence>
<proteinExistence type="predicted"/>
<feature type="compositionally biased region" description="Polar residues" evidence="1">
    <location>
        <begin position="357"/>
        <end position="368"/>
    </location>
</feature>
<sequence length="1261" mass="146023">MIISNTRELLQEIDNILSLRTNKTIKNITLICQNMNANFTTHNEQSPQNLGQEILARLQHSYKEGTTITIHSFDTLNEEQILGTKQHLDLPNYIHLEIHHNDNTILQAILDSIKKSTSITANNLEEILDKIDSNEIQNISLQKSKCIITKQLRNMLKESELFAEIMAIENEKNIEYFIDRLEQYIKQAIKDNDKERYKNIIKTIFGIVLAVVMRGGAAMVLLGISATLLSSLMDYKDSKKNKYSYIKNPIIESLATELAMYIQLANTQLLTCMLIVESTQENRDKIEFIDLSGFNLYLDTTLLSCCQSIAFKGEFNKPLDISNLLQKNAINLPTIQHNNIMAKILHTYKPTPKESNDTNSKQQDIKNTPLLTSIQQETQRFNHLVYIESPHFNSALLAEIFRQKNLQYPNNHTTNMAKNYLFITNAPSKYNAKLTETITQHIANNAIKDDMNNRTQQNLNISHQGKTSNYNATRDYSAYRIDTDKKDDEPYILQLSLFARADIADIEKNCKKSDTYKQAEKSRQARQKDYDDSTKSGYLGVGSMTLYGSMNQQEAQLNNIKQTYGIDYIESFFKNPKEIEDIIKKEEQNAKDFLTQLQLFHNNNKNLNNSLLAMFSLFYGLYVFKTHFPSFALQIKKDTQLINNPYLKISCLNKTWEFNIASSDSEHNAQIAQELQEKLLQTNSIQKTDLSQDFLNYLRDLIKSDIDNNAKALDDEIIKEIGIDLDKELQQEEEKIKDYGEKYVNIVKKERTQEVFYTSMLKILGAICPFINFTHENMIDTTKHCLAIFITALENLGKTQGLQVALYNTLLTEIGVFSYFLIPTSISVQIGANKNIKDGKINLAKKIEDRLSKIVEPNKKEYMQNIFKGFAQIELKRTQIQLAHFEAKTAFILDTINNDIKQLNLQAIKQKLMSTMTSSSDRVLIAKVCFTYKRDNNKPQSYLLSELQTKERFSQTKQFYRNKIFHSFKINLSATLVDIALNAILDFYFHTNYETYRREYESIMHTRYTFYYDLPYAVKRKDSLLEFYDNTTIKREKELTYYPMIIASKFISCDLQSVFYGTELCTGGLTHHIGLVHHLTHKQNNNNLQEFLLKKLLSYLIIDEKRGAKDKDDYELHYNKQVSDYTFFNHKALDSKGNITDTRYTISLDNILKYQVPKNSSLYKEFKVLEDKKDKRSAIDSYNEALEILADYKDYYFTNTRSGKPDKNKARRLLECLDIIGRNNIKALYVGTSDASKNMKRPKFIGRLATTIIIEDGLWLG</sequence>
<reference evidence="3 4" key="1">
    <citation type="journal article" date="2014" name="Genome Announc.">
        <title>Draft genome sequences of eight enterohepatic helicobacter species isolated from both laboratory and wild rodents.</title>
        <authorList>
            <person name="Sheh A."/>
            <person name="Shen Z."/>
            <person name="Fox J.G."/>
        </authorList>
    </citation>
    <scope>NUCLEOTIDE SEQUENCE [LARGE SCALE GENOMIC DNA]</scope>
    <source>
        <strain evidence="3 4">Missouri</strain>
    </source>
</reference>
<evidence type="ECO:0000256" key="1">
    <source>
        <dbReference type="SAM" id="MobiDB-lite"/>
    </source>
</evidence>
<name>A0A6D2C4C7_9HELI</name>
<comment type="caution">
    <text evidence="3">The sequence shown here is derived from an EMBL/GenBank/DDBJ whole genome shotgun (WGS) entry which is preliminary data.</text>
</comment>